<dbReference type="PANTHER" id="PTHR44196:SF2">
    <property type="entry name" value="SHORT-CHAIN DEHYDROGENASE-RELATED"/>
    <property type="match status" value="1"/>
</dbReference>
<dbReference type="SUPFAM" id="SSF51735">
    <property type="entry name" value="NAD(P)-binding Rossmann-fold domains"/>
    <property type="match status" value="1"/>
</dbReference>
<dbReference type="GO" id="GO:0016491">
    <property type="term" value="F:oxidoreductase activity"/>
    <property type="evidence" value="ECO:0007669"/>
    <property type="project" value="UniProtKB-KW"/>
</dbReference>
<dbReference type="Gene3D" id="3.40.50.720">
    <property type="entry name" value="NAD(P)-binding Rossmann-like Domain"/>
    <property type="match status" value="1"/>
</dbReference>
<dbReference type="EMBL" id="CP031417">
    <property type="protein sequence ID" value="AXK82514.1"/>
    <property type="molecule type" value="Genomic_DNA"/>
</dbReference>
<dbReference type="PANTHER" id="PTHR44196">
    <property type="entry name" value="DEHYDROGENASE/REDUCTASE SDR FAMILY MEMBER 7B"/>
    <property type="match status" value="1"/>
</dbReference>
<evidence type="ECO:0000256" key="1">
    <source>
        <dbReference type="ARBA" id="ARBA00006484"/>
    </source>
</evidence>
<evidence type="ECO:0000256" key="2">
    <source>
        <dbReference type="ARBA" id="ARBA00023002"/>
    </source>
</evidence>
<evidence type="ECO:0000313" key="4">
    <source>
        <dbReference type="EMBL" id="AXK82514.1"/>
    </source>
</evidence>
<dbReference type="InterPro" id="IPR002347">
    <property type="entry name" value="SDR_fam"/>
</dbReference>
<dbReference type="AlphaFoldDB" id="A0A346A017"/>
<proteinExistence type="inferred from homology"/>
<comment type="similarity">
    <text evidence="1 3">Belongs to the short-chain dehydrogenases/reductases (SDR) family.</text>
</comment>
<reference evidence="4 5" key="1">
    <citation type="submission" date="2018-07" db="EMBL/GenBank/DDBJ databases">
        <authorList>
            <person name="Quirk P.G."/>
            <person name="Krulwich T.A."/>
        </authorList>
    </citation>
    <scope>NUCLEOTIDE SEQUENCE [LARGE SCALE GENOMIC DNA]</scope>
    <source>
        <strain evidence="4 5">CC-BB4</strain>
    </source>
</reference>
<gene>
    <name evidence="4" type="ORF">DW352_19505</name>
</gene>
<sequence>MSGLRPVTVITGASAGIGVALAQVFGRAGHELALVARRADRLNALADEIGAKGVSRPLVIVDDLAVAGAGARIGAALAAQGAEPQFMVNNAGFGLVGPVIEHDREEQLAMIDLNVRTLTDLSLAFVDPLARHRGGLLNVASIASFMPGPGSAVYYATKAYVLSFTEALHCELKPRGIRVTALCPGPVQTEFAARAGVDEAHSPPVLLRSPEAVADAGYRGLMAGRRVVIPGLVNRAVTVAVQLVPRRRLLQAIAARQKRRQAAQGT</sequence>
<dbReference type="Proteomes" id="UP000254889">
    <property type="component" value="Chromosome"/>
</dbReference>
<dbReference type="InterPro" id="IPR036291">
    <property type="entry name" value="NAD(P)-bd_dom_sf"/>
</dbReference>
<accession>A0A346A017</accession>
<dbReference type="OrthoDB" id="9808814at2"/>
<evidence type="ECO:0000313" key="5">
    <source>
        <dbReference type="Proteomes" id="UP000254889"/>
    </source>
</evidence>
<dbReference type="GO" id="GO:0016020">
    <property type="term" value="C:membrane"/>
    <property type="evidence" value="ECO:0007669"/>
    <property type="project" value="TreeGrafter"/>
</dbReference>
<dbReference type="PRINTS" id="PR00080">
    <property type="entry name" value="SDRFAMILY"/>
</dbReference>
<dbReference type="RefSeq" id="WP_115692893.1">
    <property type="nucleotide sequence ID" value="NZ_CP031417.1"/>
</dbReference>
<keyword evidence="2" id="KW-0560">Oxidoreductase</keyword>
<dbReference type="KEGG" id="ptaw:DW352_19505"/>
<dbReference type="PIRSF" id="PIRSF000126">
    <property type="entry name" value="11-beta-HSD1"/>
    <property type="match status" value="1"/>
</dbReference>
<dbReference type="Pfam" id="PF00106">
    <property type="entry name" value="adh_short"/>
    <property type="match status" value="1"/>
</dbReference>
<evidence type="ECO:0000256" key="3">
    <source>
        <dbReference type="RuleBase" id="RU000363"/>
    </source>
</evidence>
<dbReference type="PRINTS" id="PR00081">
    <property type="entry name" value="GDHRDH"/>
</dbReference>
<name>A0A346A017_9HYPH</name>
<organism evidence="4 5">
    <name type="scientific">Pseudolabrys taiwanensis</name>
    <dbReference type="NCBI Taxonomy" id="331696"/>
    <lineage>
        <taxon>Bacteria</taxon>
        <taxon>Pseudomonadati</taxon>
        <taxon>Pseudomonadota</taxon>
        <taxon>Alphaproteobacteria</taxon>
        <taxon>Hyphomicrobiales</taxon>
        <taxon>Xanthobacteraceae</taxon>
        <taxon>Pseudolabrys</taxon>
    </lineage>
</organism>
<keyword evidence="5" id="KW-1185">Reference proteome</keyword>
<protein>
    <submittedName>
        <fullName evidence="4">SDR family NAD(P)-dependent oxidoreductase</fullName>
    </submittedName>
</protein>